<dbReference type="GO" id="GO:0016491">
    <property type="term" value="F:oxidoreductase activity"/>
    <property type="evidence" value="ECO:0007669"/>
    <property type="project" value="UniProtKB-KW"/>
</dbReference>
<dbReference type="PANTHER" id="PTHR10696">
    <property type="entry name" value="GAMMA-BUTYROBETAINE HYDROXYLASE-RELATED"/>
    <property type="match status" value="1"/>
</dbReference>
<reference evidence="3" key="1">
    <citation type="journal article" date="2023" name="Mol. Phylogenet. Evol.">
        <title>Genome-scale phylogeny and comparative genomics of the fungal order Sordariales.</title>
        <authorList>
            <person name="Hensen N."/>
            <person name="Bonometti L."/>
            <person name="Westerberg I."/>
            <person name="Brannstrom I.O."/>
            <person name="Guillou S."/>
            <person name="Cros-Aarteil S."/>
            <person name="Calhoun S."/>
            <person name="Haridas S."/>
            <person name="Kuo A."/>
            <person name="Mondo S."/>
            <person name="Pangilinan J."/>
            <person name="Riley R."/>
            <person name="LaButti K."/>
            <person name="Andreopoulos B."/>
            <person name="Lipzen A."/>
            <person name="Chen C."/>
            <person name="Yan M."/>
            <person name="Daum C."/>
            <person name="Ng V."/>
            <person name="Clum A."/>
            <person name="Steindorff A."/>
            <person name="Ohm R.A."/>
            <person name="Martin F."/>
            <person name="Silar P."/>
            <person name="Natvig D.O."/>
            <person name="Lalanne C."/>
            <person name="Gautier V."/>
            <person name="Ament-Velasquez S.L."/>
            <person name="Kruys A."/>
            <person name="Hutchinson M.I."/>
            <person name="Powell A.J."/>
            <person name="Barry K."/>
            <person name="Miller A.N."/>
            <person name="Grigoriev I.V."/>
            <person name="Debuchy R."/>
            <person name="Gladieux P."/>
            <person name="Hiltunen Thoren M."/>
            <person name="Johannesson H."/>
        </authorList>
    </citation>
    <scope>NUCLEOTIDE SEQUENCE</scope>
    <source>
        <strain evidence="3">CBS 141.50</strain>
    </source>
</reference>
<gene>
    <name evidence="3" type="ORF">C8A04DRAFT_35207</name>
</gene>
<dbReference type="AlphaFoldDB" id="A0AAN6ZPM2"/>
<organism evidence="3 4">
    <name type="scientific">Dichotomopilus funicola</name>
    <dbReference type="NCBI Taxonomy" id="1934379"/>
    <lineage>
        <taxon>Eukaryota</taxon>
        <taxon>Fungi</taxon>
        <taxon>Dikarya</taxon>
        <taxon>Ascomycota</taxon>
        <taxon>Pezizomycotina</taxon>
        <taxon>Sordariomycetes</taxon>
        <taxon>Sordariomycetidae</taxon>
        <taxon>Sordariales</taxon>
        <taxon>Chaetomiaceae</taxon>
        <taxon>Dichotomopilus</taxon>
    </lineage>
</organism>
<dbReference type="Pfam" id="PF02668">
    <property type="entry name" value="TauD"/>
    <property type="match status" value="1"/>
</dbReference>
<comment type="caution">
    <text evidence="3">The sequence shown here is derived from an EMBL/GenBank/DDBJ whole genome shotgun (WGS) entry which is preliminary data.</text>
</comment>
<dbReference type="SUPFAM" id="SSF51197">
    <property type="entry name" value="Clavaminate synthase-like"/>
    <property type="match status" value="1"/>
</dbReference>
<evidence type="ECO:0000259" key="2">
    <source>
        <dbReference type="Pfam" id="PF02668"/>
    </source>
</evidence>
<dbReference type="Proteomes" id="UP001302676">
    <property type="component" value="Unassembled WGS sequence"/>
</dbReference>
<dbReference type="PANTHER" id="PTHR10696:SF54">
    <property type="entry name" value="FAMILY OXIDOREDUCTASE, PUTATIVE (AFU_ORTHOLOGUE AFUA_4G13850)-RELATED"/>
    <property type="match status" value="1"/>
</dbReference>
<sequence>MASAADSSTFTPQYEPQLDFLEEYCKRHPVPEGFAPVMAWKADDLQVDDNEYITCLSDDEQREIMTACATFTESGKSLNDLDASSFPLPLLADRLAATRKNLHEGLGMAVLRGLDTSSLSMRDMFAVFAGLASHISQRRGRQSGGKMIVHITDLSELGVRGAVLPAPYRNSPLPFHTDPAADIVAMFVVQPSLSGGHGTFSPVATVYSTLAARRPDFLRELAAPDWPFVKAGGAGGPEDVTHRRRPVLFLGAVSGAPEMLFSRGSLVRSGCLTMAQNAALDAVHFAARDAACSIQYAAGDVLFFNNRRVLHGREAFLDGCGLRRPGEEERPEGLERKRYMLRLWLQDEQRAGIPPAPMAAIWERTFAEHGHRGHDEGWPLEPDRS</sequence>
<evidence type="ECO:0000256" key="1">
    <source>
        <dbReference type="ARBA" id="ARBA00023002"/>
    </source>
</evidence>
<dbReference type="RefSeq" id="XP_062639598.1">
    <property type="nucleotide sequence ID" value="XM_062783082.1"/>
</dbReference>
<dbReference type="InterPro" id="IPR050411">
    <property type="entry name" value="AlphaKG_dependent_hydroxylases"/>
</dbReference>
<dbReference type="InterPro" id="IPR003819">
    <property type="entry name" value="TauD/TfdA-like"/>
</dbReference>
<keyword evidence="4" id="KW-1185">Reference proteome</keyword>
<dbReference type="EMBL" id="MU853563">
    <property type="protein sequence ID" value="KAK4146227.1"/>
    <property type="molecule type" value="Genomic_DNA"/>
</dbReference>
<accession>A0AAN6ZPM2</accession>
<protein>
    <recommendedName>
        <fullName evidence="2">TauD/TfdA-like domain-containing protein</fullName>
    </recommendedName>
</protein>
<evidence type="ECO:0000313" key="3">
    <source>
        <dbReference type="EMBL" id="KAK4146227.1"/>
    </source>
</evidence>
<dbReference type="InterPro" id="IPR042098">
    <property type="entry name" value="TauD-like_sf"/>
</dbReference>
<evidence type="ECO:0000313" key="4">
    <source>
        <dbReference type="Proteomes" id="UP001302676"/>
    </source>
</evidence>
<reference evidence="3" key="2">
    <citation type="submission" date="2023-05" db="EMBL/GenBank/DDBJ databases">
        <authorList>
            <consortium name="Lawrence Berkeley National Laboratory"/>
            <person name="Steindorff A."/>
            <person name="Hensen N."/>
            <person name="Bonometti L."/>
            <person name="Westerberg I."/>
            <person name="Brannstrom I.O."/>
            <person name="Guillou S."/>
            <person name="Cros-Aarteil S."/>
            <person name="Calhoun S."/>
            <person name="Haridas S."/>
            <person name="Kuo A."/>
            <person name="Mondo S."/>
            <person name="Pangilinan J."/>
            <person name="Riley R."/>
            <person name="Labutti K."/>
            <person name="Andreopoulos B."/>
            <person name="Lipzen A."/>
            <person name="Chen C."/>
            <person name="Yanf M."/>
            <person name="Daum C."/>
            <person name="Ng V."/>
            <person name="Clum A."/>
            <person name="Ohm R."/>
            <person name="Martin F."/>
            <person name="Silar P."/>
            <person name="Natvig D."/>
            <person name="Lalanne C."/>
            <person name="Gautier V."/>
            <person name="Ament-Velasquez S.L."/>
            <person name="Kruys A."/>
            <person name="Hutchinson M.I."/>
            <person name="Powell A.J."/>
            <person name="Barry K."/>
            <person name="Miller A.N."/>
            <person name="Grigoriev I.V."/>
            <person name="Debuchy R."/>
            <person name="Gladieux P."/>
            <person name="Thoren M.H."/>
            <person name="Johannesson H."/>
        </authorList>
    </citation>
    <scope>NUCLEOTIDE SEQUENCE</scope>
    <source>
        <strain evidence="3">CBS 141.50</strain>
    </source>
</reference>
<dbReference type="Gene3D" id="3.60.130.10">
    <property type="entry name" value="Clavaminate synthase-like"/>
    <property type="match status" value="1"/>
</dbReference>
<dbReference type="GeneID" id="87819695"/>
<name>A0AAN6ZPM2_9PEZI</name>
<feature type="domain" description="TauD/TfdA-like" evidence="2">
    <location>
        <begin position="81"/>
        <end position="319"/>
    </location>
</feature>
<proteinExistence type="predicted"/>
<keyword evidence="1" id="KW-0560">Oxidoreductase</keyword>